<dbReference type="InterPro" id="IPR011013">
    <property type="entry name" value="Gal_mutarotase_sf_dom"/>
</dbReference>
<dbReference type="Gene3D" id="2.70.98.10">
    <property type="match status" value="1"/>
</dbReference>
<dbReference type="InterPro" id="IPR036156">
    <property type="entry name" value="Beta-gal/glucu_dom_sf"/>
</dbReference>
<dbReference type="SUPFAM" id="SSF74650">
    <property type="entry name" value="Galactose mutarotase-like"/>
    <property type="match status" value="1"/>
</dbReference>
<dbReference type="GO" id="GO:0005975">
    <property type="term" value="P:carbohydrate metabolic process"/>
    <property type="evidence" value="ECO:0007669"/>
    <property type="project" value="InterPro"/>
</dbReference>
<dbReference type="GO" id="GO:0003824">
    <property type="term" value="F:catalytic activity"/>
    <property type="evidence" value="ECO:0007669"/>
    <property type="project" value="InterPro"/>
</dbReference>
<dbReference type="InterPro" id="IPR013783">
    <property type="entry name" value="Ig-like_fold"/>
</dbReference>
<dbReference type="InterPro" id="IPR032312">
    <property type="entry name" value="LacZ_4"/>
</dbReference>
<accession>W1XYE9</accession>
<protein>
    <submittedName>
        <fullName evidence="2">Beta-galactosidase</fullName>
    </submittedName>
</protein>
<dbReference type="EMBL" id="AZMM01011104">
    <property type="protein sequence ID" value="ETJ34470.1"/>
    <property type="molecule type" value="Genomic_DNA"/>
</dbReference>
<evidence type="ECO:0000313" key="2">
    <source>
        <dbReference type="EMBL" id="ETJ34470.1"/>
    </source>
</evidence>
<feature type="non-terminal residue" evidence="2">
    <location>
        <position position="111"/>
    </location>
</feature>
<dbReference type="GO" id="GO:0030246">
    <property type="term" value="F:carbohydrate binding"/>
    <property type="evidence" value="ECO:0007669"/>
    <property type="project" value="InterPro"/>
</dbReference>
<gene>
    <name evidence="2" type="ORF">Q604_UNBC11104G0001</name>
</gene>
<name>W1XYE9_9ZZZZ</name>
<reference evidence="2" key="1">
    <citation type="submission" date="2013-12" db="EMBL/GenBank/DDBJ databases">
        <title>A Varibaculum cambriense genome reconstructed from a premature infant gut community with otherwise low bacterial novelty that shifts toward anaerobic metabolism during the third week of life.</title>
        <authorList>
            <person name="Brown C.T."/>
            <person name="Sharon I."/>
            <person name="Thomas B.C."/>
            <person name="Castelle C.J."/>
            <person name="Morowitz M.J."/>
            <person name="Banfield J.F."/>
        </authorList>
    </citation>
    <scope>NUCLEOTIDE SEQUENCE</scope>
</reference>
<dbReference type="AlphaFoldDB" id="W1XYE9"/>
<dbReference type="InterPro" id="IPR014718">
    <property type="entry name" value="GH-type_carb-bd"/>
</dbReference>
<dbReference type="SUPFAM" id="SSF49303">
    <property type="entry name" value="beta-Galactosidase/glucuronidase domain"/>
    <property type="match status" value="1"/>
</dbReference>
<comment type="caution">
    <text evidence="2">The sequence shown here is derived from an EMBL/GenBank/DDBJ whole genome shotgun (WGS) entry which is preliminary data.</text>
</comment>
<sequence>EINVSVEPGTEKYINLPIKDYSKEKEVVLTISTLLKKDELWAKAGYEVNFGQAVLKGNIKQEKSSETKLKIVHGDVNIGVHGKDFKVIFSKQEGGIVSLRYYGKEFITRVP</sequence>
<feature type="non-terminal residue" evidence="2">
    <location>
        <position position="1"/>
    </location>
</feature>
<dbReference type="Pfam" id="PF16353">
    <property type="entry name" value="LacZ_4"/>
    <property type="match status" value="1"/>
</dbReference>
<organism evidence="2">
    <name type="scientific">human gut metagenome</name>
    <dbReference type="NCBI Taxonomy" id="408170"/>
    <lineage>
        <taxon>unclassified sequences</taxon>
        <taxon>metagenomes</taxon>
        <taxon>organismal metagenomes</taxon>
    </lineage>
</organism>
<evidence type="ECO:0000259" key="1">
    <source>
        <dbReference type="Pfam" id="PF16353"/>
    </source>
</evidence>
<proteinExistence type="predicted"/>
<dbReference type="Gene3D" id="2.60.40.10">
    <property type="entry name" value="Immunoglobulins"/>
    <property type="match status" value="1"/>
</dbReference>
<feature type="domain" description="Beta-galactosidase" evidence="1">
    <location>
        <begin position="2"/>
        <end position="55"/>
    </location>
</feature>